<keyword evidence="2 6" id="KW-0547">Nucleotide-binding</keyword>
<dbReference type="PROSITE" id="PS00108">
    <property type="entry name" value="PROTEIN_KINASE_ST"/>
    <property type="match status" value="1"/>
</dbReference>
<comment type="caution">
    <text evidence="8">The sequence shown here is derived from an EMBL/GenBank/DDBJ whole genome shotgun (WGS) entry which is preliminary data.</text>
</comment>
<evidence type="ECO:0000256" key="3">
    <source>
        <dbReference type="ARBA" id="ARBA00022777"/>
    </source>
</evidence>
<keyword evidence="3 8" id="KW-0418">Kinase</keyword>
<organism evidence="8 9">
    <name type="scientific">Simiduia aestuariiviva</name>
    <dbReference type="NCBI Taxonomy" id="1510459"/>
    <lineage>
        <taxon>Bacteria</taxon>
        <taxon>Pseudomonadati</taxon>
        <taxon>Pseudomonadota</taxon>
        <taxon>Gammaproteobacteria</taxon>
        <taxon>Cellvibrionales</taxon>
        <taxon>Cellvibrionaceae</taxon>
        <taxon>Simiduia</taxon>
    </lineage>
</organism>
<dbReference type="Pfam" id="PF00069">
    <property type="entry name" value="Pkinase"/>
    <property type="match status" value="1"/>
</dbReference>
<dbReference type="InterPro" id="IPR017441">
    <property type="entry name" value="Protein_kinase_ATP_BS"/>
</dbReference>
<evidence type="ECO:0000313" key="9">
    <source>
        <dbReference type="Proteomes" id="UP000559987"/>
    </source>
</evidence>
<keyword evidence="5" id="KW-0802">TPR repeat</keyword>
<dbReference type="AlphaFoldDB" id="A0A839UT14"/>
<dbReference type="SMART" id="SM00028">
    <property type="entry name" value="TPR"/>
    <property type="match status" value="4"/>
</dbReference>
<dbReference type="Pfam" id="PF13174">
    <property type="entry name" value="TPR_6"/>
    <property type="match status" value="2"/>
</dbReference>
<gene>
    <name evidence="8" type="ORF">FHS30_002772</name>
</gene>
<dbReference type="PROSITE" id="PS50011">
    <property type="entry name" value="PROTEIN_KINASE_DOM"/>
    <property type="match status" value="1"/>
</dbReference>
<dbReference type="GO" id="GO:0004674">
    <property type="term" value="F:protein serine/threonine kinase activity"/>
    <property type="evidence" value="ECO:0007669"/>
    <property type="project" value="UniProtKB-EC"/>
</dbReference>
<sequence length="858" mass="94986">MTYATNSQTDHYEIESILGKGGMGVVYLAYDKRLDRKIALKCIRKNRANPLWIEAVQEEAKLLAKINHTNIVQIYDLIEWQDSPALVMEYVEGRTLLDWLCSDELSDGRLSLNTRLDWLRQIADGLACAHEKGIIHRDLKPENIMISAGGQVKIMDFGIARHQAQPQAANVHDSQALPGEYIGSPAALSPEQAMGDNLTTASDIFSFGILAYSLLCKHHPFGDTQDPDGILQAILYRAPLPVSVDDDTSNSLDAFASLLIQCLDKDPAARPTACSCAKQLINATEPAVITAESTPPTPSKPDHTLWAYAVLVAVISLASLAWLTFDNHQANQILAIQEPVITINNTEGVAQTTQLRLAVDNALQESLLSQSHIQLVDRHEWQHTSSTKAIDINAITGAKHVVRPTIDCQANRCQIELLLIDAQASTIVSKQSWPVFLSNEADIYYTTWQHALALIGSQAQSPTAIDQTSYLKYIKILETFNVAAQLSDEEFQALTEIIETDASFIPAYRILTHAAVANLNFHNEGGQIRIAHELLNENKHHHIDESTAAELESLIFIALRQLKDAEASIQKVKEHGKLERHLQLTAKLASRDNDFEKAERIYSELLENRFSVALLYDLAAAQYFQGKYQKSIETLNTLINISPEHTPSNSLIAGLSIAIGDVNTAIEAYHRLTDKHPDSIEYNNLATAYMLAADFASAQKYQEKALEISPNNPTFYLNMGEIHLLNGNAQEAEYFFQEALKKLGKSDDIDTLVSIATANIHLGNLDEASKNIAAAKKLEGGYADLIYAETLFLLKSNKQQKAMDSIAQLLELGYTPIWFTLPWFTSLCTNANFQLLVEEAAANFCATANITTDARVDE</sequence>
<keyword evidence="1 8" id="KW-0808">Transferase</keyword>
<evidence type="ECO:0000259" key="7">
    <source>
        <dbReference type="PROSITE" id="PS50011"/>
    </source>
</evidence>
<dbReference type="PANTHER" id="PTHR43289">
    <property type="entry name" value="MITOGEN-ACTIVATED PROTEIN KINASE KINASE KINASE 20-RELATED"/>
    <property type="match status" value="1"/>
</dbReference>
<evidence type="ECO:0000313" key="8">
    <source>
        <dbReference type="EMBL" id="MBB3169559.1"/>
    </source>
</evidence>
<dbReference type="EMBL" id="JACHXZ010000004">
    <property type="protein sequence ID" value="MBB3169559.1"/>
    <property type="molecule type" value="Genomic_DNA"/>
</dbReference>
<dbReference type="InterPro" id="IPR011990">
    <property type="entry name" value="TPR-like_helical_dom_sf"/>
</dbReference>
<dbReference type="EC" id="2.7.11.1" evidence="8"/>
<feature type="repeat" description="TPR" evidence="5">
    <location>
        <begin position="679"/>
        <end position="712"/>
    </location>
</feature>
<dbReference type="RefSeq" id="WP_183911064.1">
    <property type="nucleotide sequence ID" value="NZ_JACHXZ010000004.1"/>
</dbReference>
<dbReference type="Gene3D" id="1.25.40.10">
    <property type="entry name" value="Tetratricopeptide repeat domain"/>
    <property type="match status" value="1"/>
</dbReference>
<dbReference type="CDD" id="cd14014">
    <property type="entry name" value="STKc_PknB_like"/>
    <property type="match status" value="1"/>
</dbReference>
<feature type="domain" description="Protein kinase" evidence="7">
    <location>
        <begin position="12"/>
        <end position="288"/>
    </location>
</feature>
<proteinExistence type="predicted"/>
<dbReference type="Pfam" id="PF14559">
    <property type="entry name" value="TPR_19"/>
    <property type="match status" value="1"/>
</dbReference>
<protein>
    <submittedName>
        <fullName evidence="8">Serine/threonine-protein kinase</fullName>
        <ecNumber evidence="8">2.7.11.1</ecNumber>
    </submittedName>
</protein>
<name>A0A839UT14_9GAMM</name>
<evidence type="ECO:0000256" key="4">
    <source>
        <dbReference type="ARBA" id="ARBA00022840"/>
    </source>
</evidence>
<dbReference type="InterPro" id="IPR000719">
    <property type="entry name" value="Prot_kinase_dom"/>
</dbReference>
<feature type="binding site" evidence="6">
    <location>
        <position position="45"/>
    </location>
    <ligand>
        <name>ATP</name>
        <dbReference type="ChEBI" id="CHEBI:30616"/>
    </ligand>
</feature>
<evidence type="ECO:0000256" key="5">
    <source>
        <dbReference type="PROSITE-ProRule" id="PRU00339"/>
    </source>
</evidence>
<evidence type="ECO:0000256" key="1">
    <source>
        <dbReference type="ARBA" id="ARBA00022679"/>
    </source>
</evidence>
<dbReference type="Proteomes" id="UP000559987">
    <property type="component" value="Unassembled WGS sequence"/>
</dbReference>
<dbReference type="PROSITE" id="PS50005">
    <property type="entry name" value="TPR"/>
    <property type="match status" value="2"/>
</dbReference>
<dbReference type="SUPFAM" id="SSF56112">
    <property type="entry name" value="Protein kinase-like (PK-like)"/>
    <property type="match status" value="1"/>
</dbReference>
<evidence type="ECO:0000256" key="6">
    <source>
        <dbReference type="PROSITE-ProRule" id="PRU10141"/>
    </source>
</evidence>
<dbReference type="InterPro" id="IPR011009">
    <property type="entry name" value="Kinase-like_dom_sf"/>
</dbReference>
<accession>A0A839UT14</accession>
<dbReference type="SMART" id="SM00220">
    <property type="entry name" value="S_TKc"/>
    <property type="match status" value="1"/>
</dbReference>
<dbReference type="InterPro" id="IPR019734">
    <property type="entry name" value="TPR_rpt"/>
</dbReference>
<keyword evidence="9" id="KW-1185">Reference proteome</keyword>
<dbReference type="PANTHER" id="PTHR43289:SF6">
    <property type="entry name" value="SERINE_THREONINE-PROTEIN KINASE NEKL-3"/>
    <property type="match status" value="1"/>
</dbReference>
<dbReference type="InterPro" id="IPR008271">
    <property type="entry name" value="Ser/Thr_kinase_AS"/>
</dbReference>
<dbReference type="GO" id="GO:0005524">
    <property type="term" value="F:ATP binding"/>
    <property type="evidence" value="ECO:0007669"/>
    <property type="project" value="UniProtKB-UniRule"/>
</dbReference>
<dbReference type="PROSITE" id="PS00107">
    <property type="entry name" value="PROTEIN_KINASE_ATP"/>
    <property type="match status" value="1"/>
</dbReference>
<reference evidence="8 9" key="1">
    <citation type="submission" date="2020-08" db="EMBL/GenBank/DDBJ databases">
        <title>Genomic Encyclopedia of Type Strains, Phase III (KMG-III): the genomes of soil and plant-associated and newly described type strains.</title>
        <authorList>
            <person name="Whitman W."/>
        </authorList>
    </citation>
    <scope>NUCLEOTIDE SEQUENCE [LARGE SCALE GENOMIC DNA]</scope>
    <source>
        <strain evidence="8 9">CECT 8571</strain>
    </source>
</reference>
<dbReference type="Gene3D" id="1.10.510.10">
    <property type="entry name" value="Transferase(Phosphotransferase) domain 1"/>
    <property type="match status" value="1"/>
</dbReference>
<feature type="repeat" description="TPR" evidence="5">
    <location>
        <begin position="612"/>
        <end position="645"/>
    </location>
</feature>
<evidence type="ECO:0000256" key="2">
    <source>
        <dbReference type="ARBA" id="ARBA00022741"/>
    </source>
</evidence>
<dbReference type="SUPFAM" id="SSF81901">
    <property type="entry name" value="HCP-like"/>
    <property type="match status" value="1"/>
</dbReference>
<keyword evidence="4 6" id="KW-0067">ATP-binding</keyword>